<dbReference type="KEGG" id="ccin:112494817"/>
<reference evidence="2" key="1">
    <citation type="submission" date="2025-08" db="UniProtKB">
        <authorList>
            <consortium name="RefSeq"/>
        </authorList>
    </citation>
    <scope>IDENTIFICATION</scope>
</reference>
<gene>
    <name evidence="2" type="primary">LOC112494817</name>
</gene>
<keyword evidence="1" id="KW-1185">Reference proteome</keyword>
<dbReference type="AlphaFoldDB" id="A0AAJ7RMX2"/>
<dbReference type="Proteomes" id="UP000694920">
    <property type="component" value="Unplaced"/>
</dbReference>
<organism evidence="1 2">
    <name type="scientific">Cephus cinctus</name>
    <name type="common">Wheat stem sawfly</name>
    <dbReference type="NCBI Taxonomy" id="211228"/>
    <lineage>
        <taxon>Eukaryota</taxon>
        <taxon>Metazoa</taxon>
        <taxon>Ecdysozoa</taxon>
        <taxon>Arthropoda</taxon>
        <taxon>Hexapoda</taxon>
        <taxon>Insecta</taxon>
        <taxon>Pterygota</taxon>
        <taxon>Neoptera</taxon>
        <taxon>Endopterygota</taxon>
        <taxon>Hymenoptera</taxon>
        <taxon>Cephoidea</taxon>
        <taxon>Cephidae</taxon>
        <taxon>Cephus</taxon>
    </lineage>
</organism>
<sequence>MSATTPVNSTSYFHSLESLPGQSVSTGCTNETGYLVVPWGNDQAKYFTRSNVCYLWDCFVRETEWREKRVIPYFAVCPPIVTLIKKTAFHPRDFQLLYSASIAPADVLQRSPKLPINLQDLLVFFLLGPRNSIWSRKDLKKVSPGSG</sequence>
<evidence type="ECO:0000313" key="2">
    <source>
        <dbReference type="RefSeq" id="XP_024943884.1"/>
    </source>
</evidence>
<protein>
    <submittedName>
        <fullName evidence="2">Uncharacterized protein LOC112494817</fullName>
    </submittedName>
</protein>
<dbReference type="GeneID" id="112494817"/>
<evidence type="ECO:0000313" key="1">
    <source>
        <dbReference type="Proteomes" id="UP000694920"/>
    </source>
</evidence>
<dbReference type="RefSeq" id="XP_024943884.1">
    <property type="nucleotide sequence ID" value="XM_025088116.1"/>
</dbReference>
<proteinExistence type="predicted"/>
<accession>A0AAJ7RMX2</accession>
<name>A0AAJ7RMX2_CEPCN</name>